<reference evidence="8" key="1">
    <citation type="submission" date="2021-01" db="EMBL/GenBank/DDBJ databases">
        <title>Whole genome shotgun sequence of Virgisporangium aurantiacum NBRC 16421.</title>
        <authorList>
            <person name="Komaki H."/>
            <person name="Tamura T."/>
        </authorList>
    </citation>
    <scope>NUCLEOTIDE SEQUENCE</scope>
    <source>
        <strain evidence="8">NBRC 16421</strain>
    </source>
</reference>
<dbReference type="InterPro" id="IPR042197">
    <property type="entry name" value="Apaf_helical"/>
</dbReference>
<evidence type="ECO:0000256" key="3">
    <source>
        <dbReference type="ARBA" id="ARBA00023015"/>
    </source>
</evidence>
<dbReference type="Gene3D" id="1.25.40.10">
    <property type="entry name" value="Tetratricopeptide repeat domain"/>
    <property type="match status" value="2"/>
</dbReference>
<evidence type="ECO:0000256" key="5">
    <source>
        <dbReference type="ARBA" id="ARBA00023163"/>
    </source>
</evidence>
<comment type="caution">
    <text evidence="8">The sequence shown here is derived from an EMBL/GenBank/DDBJ whole genome shotgun (WGS) entry which is preliminary data.</text>
</comment>
<evidence type="ECO:0000256" key="2">
    <source>
        <dbReference type="ARBA" id="ARBA00022737"/>
    </source>
</evidence>
<dbReference type="SUPFAM" id="SSF48452">
    <property type="entry name" value="TPR-like"/>
    <property type="match status" value="2"/>
</dbReference>
<name>A0A8J4E6A3_9ACTN</name>
<dbReference type="InterPro" id="IPR002182">
    <property type="entry name" value="NB-ARC"/>
</dbReference>
<evidence type="ECO:0000313" key="9">
    <source>
        <dbReference type="Proteomes" id="UP000612585"/>
    </source>
</evidence>
<gene>
    <name evidence="8" type="ORF">Vau01_107370</name>
</gene>
<dbReference type="AlphaFoldDB" id="A0A8J4E6A3"/>
<dbReference type="GO" id="GO:0043531">
    <property type="term" value="F:ADP binding"/>
    <property type="evidence" value="ECO:0007669"/>
    <property type="project" value="InterPro"/>
</dbReference>
<feature type="domain" description="OmpR/PhoB-type" evidence="6">
    <location>
        <begin position="15"/>
        <end position="86"/>
    </location>
</feature>
<sequence>MEFRVLGPLEVWSSDGRVAIGGRQPAKVLAALLLDAGRLVTVDSLIGAAWDGAAPATAKHQVHKVVADLRRRLPGAIETDGAGYRVHPAEFDADRFAALAAAGTTDDLAAALALWRGPALADVDSRVVRAGAAVLDEHRFTAVERLADLRLAAGDAGAAVAGLTAAVRENPLRETLSVRLMIALDRSGRRADALTLFARARTLLADELGVDPGPELAEAHRRLLLAENRPPAARHQISTPQRRAAATTLPHDVPDFRGRAADLDRLRAAPGAVVITAIDGMAGVGKTALAVHAAHRLAGDYPDGQLFCDLHAHTPGGRPLEPETALELLLRMVGVRPDDIPDGLAARTARWRAELAGRRVLVVLDNAASARQVRPLLPGTPGCRAIVTSRRRLGVVDGATVLSLDVLPPTDALTLFATIVGRDRVHADPLAARRVVDRCGYLPLAIRVAGARLVHRPMWTVADLSRRLERERLGELSVDDRGVGPAFALSAACLDAPRHRLFRLLGHHPGADFDVASAAALAGLPPSRAEPLLESLVDLHMLTQPAAGRYSFHDLLREYARTLASGASGEVARARDRLHDYYLAAATAATASIAAVDGDLDAALGWLDAERPALVALAGTVPDWRLAQVLRVYFEHRGHFADWLRTHEHALRYADPAGAVLLRLGLGTRDMWMGRFTEGMDQFRTVLATASDPGARAAALTSLGMLAHLAHRDAEAAGYLRRALTIDHDLSRVTALCLNNLGLTEGRLGRSSSALEYHERALAMARGAGSTAAERGILLGIGETSLRIGAPAEAPFRLARDLARAGRFRMQEALALDGIAHATGDRSAWRAALTIFAELGAPQAALVRSHLDDPGTPHCDLCRSGRAGA</sequence>
<dbReference type="PANTHER" id="PTHR35807:SF1">
    <property type="entry name" value="TRANSCRIPTIONAL REGULATOR REDD"/>
    <property type="match status" value="1"/>
</dbReference>
<protein>
    <submittedName>
        <fullName evidence="8">SARP family transcriptional regulator</fullName>
    </submittedName>
</protein>
<dbReference type="SMART" id="SM00862">
    <property type="entry name" value="Trans_reg_C"/>
    <property type="match status" value="1"/>
</dbReference>
<evidence type="ECO:0000259" key="7">
    <source>
        <dbReference type="SMART" id="SM01043"/>
    </source>
</evidence>
<keyword evidence="3" id="KW-0805">Transcription regulation</keyword>
<comment type="similarity">
    <text evidence="1">Belongs to the AfsR/DnrI/RedD regulatory family.</text>
</comment>
<dbReference type="Proteomes" id="UP000612585">
    <property type="component" value="Unassembled WGS sequence"/>
</dbReference>
<dbReference type="InterPro" id="IPR027417">
    <property type="entry name" value="P-loop_NTPase"/>
</dbReference>
<evidence type="ECO:0000259" key="6">
    <source>
        <dbReference type="SMART" id="SM00862"/>
    </source>
</evidence>
<keyword evidence="9" id="KW-1185">Reference proteome</keyword>
<evidence type="ECO:0000256" key="1">
    <source>
        <dbReference type="ARBA" id="ARBA00005820"/>
    </source>
</evidence>
<evidence type="ECO:0000313" key="8">
    <source>
        <dbReference type="EMBL" id="GIJ63221.1"/>
    </source>
</evidence>
<dbReference type="SUPFAM" id="SSF46894">
    <property type="entry name" value="C-terminal effector domain of the bipartite response regulators"/>
    <property type="match status" value="1"/>
</dbReference>
<dbReference type="Gene3D" id="1.10.8.430">
    <property type="entry name" value="Helical domain of apoptotic protease-activating factors"/>
    <property type="match status" value="1"/>
</dbReference>
<dbReference type="Gene3D" id="1.10.10.10">
    <property type="entry name" value="Winged helix-like DNA-binding domain superfamily/Winged helix DNA-binding domain"/>
    <property type="match status" value="1"/>
</dbReference>
<dbReference type="InterPro" id="IPR051677">
    <property type="entry name" value="AfsR-DnrI-RedD_regulator"/>
</dbReference>
<dbReference type="SMART" id="SM00028">
    <property type="entry name" value="TPR"/>
    <property type="match status" value="2"/>
</dbReference>
<dbReference type="SMART" id="SM01043">
    <property type="entry name" value="BTAD"/>
    <property type="match status" value="1"/>
</dbReference>
<dbReference type="InterPro" id="IPR011990">
    <property type="entry name" value="TPR-like_helical_dom_sf"/>
</dbReference>
<dbReference type="PRINTS" id="PR00364">
    <property type="entry name" value="DISEASERSIST"/>
</dbReference>
<organism evidence="8 9">
    <name type="scientific">Virgisporangium aurantiacum</name>
    <dbReference type="NCBI Taxonomy" id="175570"/>
    <lineage>
        <taxon>Bacteria</taxon>
        <taxon>Bacillati</taxon>
        <taxon>Actinomycetota</taxon>
        <taxon>Actinomycetes</taxon>
        <taxon>Micromonosporales</taxon>
        <taxon>Micromonosporaceae</taxon>
        <taxon>Virgisporangium</taxon>
    </lineage>
</organism>
<keyword evidence="2" id="KW-0677">Repeat</keyword>
<dbReference type="InterPro" id="IPR036388">
    <property type="entry name" value="WH-like_DNA-bd_sf"/>
</dbReference>
<dbReference type="GO" id="GO:0003677">
    <property type="term" value="F:DNA binding"/>
    <property type="evidence" value="ECO:0007669"/>
    <property type="project" value="UniProtKB-KW"/>
</dbReference>
<dbReference type="GO" id="GO:0000160">
    <property type="term" value="P:phosphorelay signal transduction system"/>
    <property type="evidence" value="ECO:0007669"/>
    <property type="project" value="InterPro"/>
</dbReference>
<evidence type="ECO:0000256" key="4">
    <source>
        <dbReference type="ARBA" id="ARBA00023125"/>
    </source>
</evidence>
<dbReference type="GO" id="GO:0006355">
    <property type="term" value="P:regulation of DNA-templated transcription"/>
    <property type="evidence" value="ECO:0007669"/>
    <property type="project" value="InterPro"/>
</dbReference>
<dbReference type="Pfam" id="PF00931">
    <property type="entry name" value="NB-ARC"/>
    <property type="match status" value="1"/>
</dbReference>
<feature type="domain" description="Bacterial transcriptional activator" evidence="7">
    <location>
        <begin position="91"/>
        <end position="224"/>
    </location>
</feature>
<dbReference type="InterPro" id="IPR016032">
    <property type="entry name" value="Sig_transdc_resp-reg_C-effctor"/>
</dbReference>
<keyword evidence="4" id="KW-0238">DNA-binding</keyword>
<proteinExistence type="inferred from homology"/>
<dbReference type="SUPFAM" id="SSF52540">
    <property type="entry name" value="P-loop containing nucleoside triphosphate hydrolases"/>
    <property type="match status" value="1"/>
</dbReference>
<dbReference type="EMBL" id="BOPG01000090">
    <property type="protein sequence ID" value="GIJ63221.1"/>
    <property type="molecule type" value="Genomic_DNA"/>
</dbReference>
<dbReference type="CDD" id="cd15831">
    <property type="entry name" value="BTAD"/>
    <property type="match status" value="1"/>
</dbReference>
<dbReference type="InterPro" id="IPR019734">
    <property type="entry name" value="TPR_rpt"/>
</dbReference>
<dbReference type="InterPro" id="IPR005158">
    <property type="entry name" value="BTAD"/>
</dbReference>
<dbReference type="InterPro" id="IPR001867">
    <property type="entry name" value="OmpR/PhoB-type_DNA-bd"/>
</dbReference>
<keyword evidence="5" id="KW-0804">Transcription</keyword>
<dbReference type="Pfam" id="PF03704">
    <property type="entry name" value="BTAD"/>
    <property type="match status" value="1"/>
</dbReference>
<dbReference type="PANTHER" id="PTHR35807">
    <property type="entry name" value="TRANSCRIPTIONAL REGULATOR REDD-RELATED"/>
    <property type="match status" value="1"/>
</dbReference>
<dbReference type="Pfam" id="PF13424">
    <property type="entry name" value="TPR_12"/>
    <property type="match status" value="1"/>
</dbReference>
<dbReference type="RefSeq" id="WP_204009308.1">
    <property type="nucleotide sequence ID" value="NZ_BOPG01000090.1"/>
</dbReference>
<accession>A0A8J4E6A3</accession>